<reference evidence="1 2" key="1">
    <citation type="submission" date="2018-09" db="EMBL/GenBank/DDBJ databases">
        <authorList>
            <person name="Zhu H."/>
        </authorList>
    </citation>
    <scope>NUCLEOTIDE SEQUENCE [LARGE SCALE GENOMIC DNA]</scope>
    <source>
        <strain evidence="1 2">K1S02-61</strain>
    </source>
</reference>
<dbReference type="AlphaFoldDB" id="A0A418XGE8"/>
<dbReference type="EMBL" id="QYUP01000147">
    <property type="protein sequence ID" value="RJG11543.1"/>
    <property type="molecule type" value="Genomic_DNA"/>
</dbReference>
<name>A0A418XGE8_9BURK</name>
<accession>A0A418XGE8</accession>
<organism evidence="1 2">
    <name type="scientific">Massilia cavernae</name>
    <dbReference type="NCBI Taxonomy" id="2320864"/>
    <lineage>
        <taxon>Bacteria</taxon>
        <taxon>Pseudomonadati</taxon>
        <taxon>Pseudomonadota</taxon>
        <taxon>Betaproteobacteria</taxon>
        <taxon>Burkholderiales</taxon>
        <taxon>Oxalobacteraceae</taxon>
        <taxon>Telluria group</taxon>
        <taxon>Massilia</taxon>
    </lineage>
</organism>
<gene>
    <name evidence="1" type="ORF">D3872_19260</name>
</gene>
<proteinExistence type="predicted"/>
<dbReference type="InterPro" id="IPR002636">
    <property type="entry name" value="DUF29"/>
</dbReference>
<dbReference type="OrthoDB" id="425753at2"/>
<dbReference type="RefSeq" id="WP_119812342.1">
    <property type="nucleotide sequence ID" value="NZ_QYUP01000147.1"/>
</dbReference>
<keyword evidence="2" id="KW-1185">Reference proteome</keyword>
<protein>
    <submittedName>
        <fullName evidence="1">DUF29 domain-containing protein</fullName>
    </submittedName>
</protein>
<evidence type="ECO:0000313" key="2">
    <source>
        <dbReference type="Proteomes" id="UP000284006"/>
    </source>
</evidence>
<evidence type="ECO:0000313" key="1">
    <source>
        <dbReference type="EMBL" id="RJG11543.1"/>
    </source>
</evidence>
<dbReference type="Pfam" id="PF01724">
    <property type="entry name" value="DUF29"/>
    <property type="match status" value="1"/>
</dbReference>
<dbReference type="PANTHER" id="PTHR34235">
    <property type="entry name" value="SLR1203 PROTEIN-RELATED"/>
    <property type="match status" value="1"/>
</dbReference>
<comment type="caution">
    <text evidence="1">The sequence shown here is derived from an EMBL/GenBank/DDBJ whole genome shotgun (WGS) entry which is preliminary data.</text>
</comment>
<dbReference type="Proteomes" id="UP000284006">
    <property type="component" value="Unassembled WGS sequence"/>
</dbReference>
<sequence length="147" mass="16973">MHDFTHGINGGDFVLWTERQRALLREKNFEQLDLDRLIGELDAMAANVRRELKSRLETLTMNLLKCQFQPEPKSRAWLGAIREQRSEIERILEENPSLGSYIAEYAAHVYHAAFERAGAETGIPRAAFPQTIPYTRQQLLDPYFVPT</sequence>
<dbReference type="Gene3D" id="1.20.1220.20">
    <property type="entry name" value="Uncharcterised protein PF01724"/>
    <property type="match status" value="1"/>
</dbReference>